<comment type="caution">
    <text evidence="3">The sequence shown here is derived from an EMBL/GenBank/DDBJ whole genome shotgun (WGS) entry which is preliminary data.</text>
</comment>
<keyword evidence="4" id="KW-1185">Reference proteome</keyword>
<feature type="non-terminal residue" evidence="3">
    <location>
        <position position="1"/>
    </location>
</feature>
<accession>A0A1D2MF45</accession>
<dbReference type="Pfam" id="PF03372">
    <property type="entry name" value="Exo_endo_phos"/>
    <property type="match status" value="2"/>
</dbReference>
<gene>
    <name evidence="3" type="ORF">Ocin01_15057</name>
</gene>
<dbReference type="InterPro" id="IPR036691">
    <property type="entry name" value="Endo/exonu/phosph_ase_sf"/>
</dbReference>
<dbReference type="PANTHER" id="PTHR12121">
    <property type="entry name" value="CARBON CATABOLITE REPRESSOR PROTEIN 4"/>
    <property type="match status" value="1"/>
</dbReference>
<organism evidence="3 4">
    <name type="scientific">Orchesella cincta</name>
    <name type="common">Springtail</name>
    <name type="synonym">Podura cincta</name>
    <dbReference type="NCBI Taxonomy" id="48709"/>
    <lineage>
        <taxon>Eukaryota</taxon>
        <taxon>Metazoa</taxon>
        <taxon>Ecdysozoa</taxon>
        <taxon>Arthropoda</taxon>
        <taxon>Hexapoda</taxon>
        <taxon>Collembola</taxon>
        <taxon>Entomobryomorpha</taxon>
        <taxon>Entomobryoidea</taxon>
        <taxon>Orchesellidae</taxon>
        <taxon>Orchesellinae</taxon>
        <taxon>Orchesella</taxon>
    </lineage>
</organism>
<proteinExistence type="predicted"/>
<dbReference type="STRING" id="48709.A0A1D2MF45"/>
<dbReference type="Proteomes" id="UP000094527">
    <property type="component" value="Unassembled WGS sequence"/>
</dbReference>
<dbReference type="InterPro" id="IPR005135">
    <property type="entry name" value="Endo/exonuclease/phosphatase"/>
</dbReference>
<evidence type="ECO:0000259" key="2">
    <source>
        <dbReference type="Pfam" id="PF03372"/>
    </source>
</evidence>
<feature type="compositionally biased region" description="Low complexity" evidence="1">
    <location>
        <begin position="218"/>
        <end position="240"/>
    </location>
</feature>
<feature type="domain" description="Endonuclease/exonuclease/phosphatase" evidence="2">
    <location>
        <begin position="242"/>
        <end position="342"/>
    </location>
</feature>
<dbReference type="AlphaFoldDB" id="A0A1D2MF45"/>
<dbReference type="Gene3D" id="3.60.10.10">
    <property type="entry name" value="Endonuclease/exonuclease/phosphatase"/>
    <property type="match status" value="1"/>
</dbReference>
<protein>
    <submittedName>
        <fullName evidence="3">CCR4-NOT transcription complex subunit 6</fullName>
    </submittedName>
</protein>
<sequence>RFPRRCHHRGLGSSSPREGKRTSFTVLNYNILCSRYATKELYNYCPNWALDWSYRRKAILAELLHYSPDIISLQELETDQFYNFFLPQLQLMGYSGIFGAKSRARTMSEEEEGGGWMVAMRMANQKREEGQEEMLNRVQTKDNIALAALFETKVDSEQSSTFHGLVASKPRPLLVCTCHIHWDPNYCDVKLVQTMMLMQELSKISDNISHLEPEKRIPSSCSSSSSTSCSSPSPTPSTTTSLDSNVNLLICGDFNSLPSSGVVQFMESGSIPPSTPDFKGLSYQSYMDSSSSHKFHLKSAYPASSLPFTNYTLDFQGVIDYIFHSASGLRLSASSALWTPAGSSLTTWLELRTLPFRVTTFPFSSSWR</sequence>
<feature type="domain" description="Endonuclease/exonuclease/phosphatase" evidence="2">
    <location>
        <begin position="28"/>
        <end position="94"/>
    </location>
</feature>
<evidence type="ECO:0000313" key="4">
    <source>
        <dbReference type="Proteomes" id="UP000094527"/>
    </source>
</evidence>
<evidence type="ECO:0000256" key="1">
    <source>
        <dbReference type="SAM" id="MobiDB-lite"/>
    </source>
</evidence>
<dbReference type="EMBL" id="LJIJ01001474">
    <property type="protein sequence ID" value="ODM91620.1"/>
    <property type="molecule type" value="Genomic_DNA"/>
</dbReference>
<dbReference type="PANTHER" id="PTHR12121:SF100">
    <property type="entry name" value="POLY(A)-SPECIFIC RIBONUCLEASE"/>
    <property type="match status" value="1"/>
</dbReference>
<dbReference type="InterPro" id="IPR050410">
    <property type="entry name" value="CCR4/nocturin_mRNA_transcr"/>
</dbReference>
<feature type="region of interest" description="Disordered" evidence="1">
    <location>
        <begin position="214"/>
        <end position="240"/>
    </location>
</feature>
<name>A0A1D2MF45_ORCCI</name>
<reference evidence="3 4" key="1">
    <citation type="journal article" date="2016" name="Genome Biol. Evol.">
        <title>Gene Family Evolution Reflects Adaptation to Soil Environmental Stressors in the Genome of the Collembolan Orchesella cincta.</title>
        <authorList>
            <person name="Faddeeva-Vakhrusheva A."/>
            <person name="Derks M.F."/>
            <person name="Anvar S.Y."/>
            <person name="Agamennone V."/>
            <person name="Suring W."/>
            <person name="Smit S."/>
            <person name="van Straalen N.M."/>
            <person name="Roelofs D."/>
        </authorList>
    </citation>
    <scope>NUCLEOTIDE SEQUENCE [LARGE SCALE GENOMIC DNA]</scope>
    <source>
        <tissue evidence="3">Mixed pool</tissue>
    </source>
</reference>
<dbReference type="SUPFAM" id="SSF56219">
    <property type="entry name" value="DNase I-like"/>
    <property type="match status" value="1"/>
</dbReference>
<dbReference type="GO" id="GO:0000175">
    <property type="term" value="F:3'-5'-RNA exonuclease activity"/>
    <property type="evidence" value="ECO:0007669"/>
    <property type="project" value="TreeGrafter"/>
</dbReference>
<feature type="non-terminal residue" evidence="3">
    <location>
        <position position="368"/>
    </location>
</feature>
<evidence type="ECO:0000313" key="3">
    <source>
        <dbReference type="EMBL" id="ODM91620.1"/>
    </source>
</evidence>
<dbReference type="OrthoDB" id="428734at2759"/>